<dbReference type="PANTHER" id="PTHR38032">
    <property type="entry name" value="POLYMERASE-RELATED"/>
    <property type="match status" value="1"/>
</dbReference>
<dbReference type="InterPro" id="IPR005646">
    <property type="entry name" value="FapA"/>
</dbReference>
<keyword evidence="4" id="KW-1185">Reference proteome</keyword>
<evidence type="ECO:0000256" key="1">
    <source>
        <dbReference type="SAM" id="Coils"/>
    </source>
</evidence>
<feature type="domain" description="Flagellar Assembly Protein A N-terminal region" evidence="2">
    <location>
        <begin position="71"/>
        <end position="239"/>
    </location>
</feature>
<dbReference type="OrthoDB" id="1279at2"/>
<dbReference type="STRING" id="263475.AMD00_06445"/>
<organism evidence="3 4">
    <name type="scientific">Viridibacillus arvi</name>
    <dbReference type="NCBI Taxonomy" id="263475"/>
    <lineage>
        <taxon>Bacteria</taxon>
        <taxon>Bacillati</taxon>
        <taxon>Bacillota</taxon>
        <taxon>Bacilli</taxon>
        <taxon>Bacillales</taxon>
        <taxon>Caryophanaceae</taxon>
        <taxon>Viridibacillus</taxon>
    </lineage>
</organism>
<protein>
    <recommendedName>
        <fullName evidence="2">Flagellar Assembly Protein A N-terminal region domain-containing protein</fullName>
    </recommendedName>
</protein>
<dbReference type="InterPro" id="IPR046865">
    <property type="entry name" value="FapA_b_solenoid"/>
</dbReference>
<accession>A0A0M0LMD6</accession>
<dbReference type="AlphaFoldDB" id="A0A0M0LMD6"/>
<evidence type="ECO:0000313" key="4">
    <source>
        <dbReference type="Proteomes" id="UP000036867"/>
    </source>
</evidence>
<keyword evidence="1" id="KW-0175">Coiled coil</keyword>
<dbReference type="Proteomes" id="UP000036867">
    <property type="component" value="Unassembled WGS sequence"/>
</dbReference>
<reference evidence="4" key="1">
    <citation type="submission" date="2015-08" db="EMBL/GenBank/DDBJ databases">
        <title>Fjat-10028 dsm 16317.</title>
        <authorList>
            <person name="Liu B."/>
            <person name="Wang J."/>
            <person name="Zhu Y."/>
            <person name="Liu G."/>
            <person name="Chen Q."/>
            <person name="Chen Z."/>
            <person name="Lan J."/>
            <person name="Che J."/>
            <person name="Ge C."/>
            <person name="Shi H."/>
            <person name="Pan Z."/>
            <person name="Liu X."/>
        </authorList>
    </citation>
    <scope>NUCLEOTIDE SEQUENCE [LARGE SCALE GENOMIC DNA]</scope>
    <source>
        <strain evidence="4">DSM 16317</strain>
    </source>
</reference>
<comment type="caution">
    <text evidence="3">The sequence shown here is derived from an EMBL/GenBank/DDBJ whole genome shotgun (WGS) entry which is preliminary data.</text>
</comment>
<feature type="coiled-coil region" evidence="1">
    <location>
        <begin position="404"/>
        <end position="477"/>
    </location>
</feature>
<sequence>MLIFENDYIVLKEENEKVYIRTVREGFTLKEFDSILKKYPRIKLSSFAILRKVTATVTEQFEEIGNWLPPIEIVTSRDRMTATMYVHEDPKTVFKDGTKMQEQIKEFANNIGIVHGFVDLTLDTVLEGKSTVVAIGTPAKPGKNAKITYIEQPERKPLIREDGKADYFDMNFISEIEAHAWLGEKIPADSGEPGKNVLGESIPALPGKDAPIKYDQKTVYEKVDDDGKVTIYATEGGVLDDSDGFLSVQKHLPVPNDVGVGTGNLNFDGSISIRGTVLAGYSVVATGDISIDGPEGVTSPKLIESLNGDVFIRGGIFGNGESVVRAGGNIFVKHTNESTLIAKGDIQIGSYALGSNLKASSILVNEYKGKIIGGRAEATSTITTAISGNRLERKTELVITMPDRKESMQIVKEKAEEMKSLEADISNVKARITPLLDFVDKMNGAQRKAFEDSKVLLQEKENELTKIDKEVQTILQSLKSMGTEKIQITKEAFPGTYIQLGKKSTTLNTQTCGNFKLEQGEINA</sequence>
<evidence type="ECO:0000313" key="3">
    <source>
        <dbReference type="EMBL" id="KOO52052.1"/>
    </source>
</evidence>
<proteinExistence type="predicted"/>
<evidence type="ECO:0000259" key="2">
    <source>
        <dbReference type="Pfam" id="PF20250"/>
    </source>
</evidence>
<dbReference type="InterPro" id="IPR046866">
    <property type="entry name" value="FapA_N"/>
</dbReference>
<dbReference type="Pfam" id="PF03961">
    <property type="entry name" value="FapA"/>
    <property type="match status" value="1"/>
</dbReference>
<gene>
    <name evidence="3" type="ORF">AMD00_06445</name>
</gene>
<dbReference type="Pfam" id="PF20250">
    <property type="entry name" value="FapA_N"/>
    <property type="match status" value="1"/>
</dbReference>
<name>A0A0M0LMD6_9BACL</name>
<dbReference type="PANTHER" id="PTHR38032:SF1">
    <property type="entry name" value="RNA-BINDING PROTEIN KHPB N-TERMINAL DOMAIN-CONTAINING PROTEIN"/>
    <property type="match status" value="1"/>
</dbReference>
<dbReference type="EMBL" id="LILB01000001">
    <property type="protein sequence ID" value="KOO52052.1"/>
    <property type="molecule type" value="Genomic_DNA"/>
</dbReference>